<reference evidence="1 2" key="1">
    <citation type="submission" date="2014-11" db="EMBL/GenBank/DDBJ databases">
        <title>Genome sequence of Pseudomonas tuomuerensis JCM 14085.</title>
        <authorList>
            <person name="Shin S.-K."/>
            <person name="Yi H."/>
        </authorList>
    </citation>
    <scope>NUCLEOTIDE SEQUENCE [LARGE SCALE GENOMIC DNA]</scope>
    <source>
        <strain evidence="1 2">JCM 14085</strain>
    </source>
</reference>
<proteinExistence type="predicted"/>
<evidence type="ECO:0000313" key="2">
    <source>
        <dbReference type="Proteomes" id="UP000030980"/>
    </source>
</evidence>
<accession>A0A0B3BZX5</accession>
<dbReference type="Pfam" id="PF06945">
    <property type="entry name" value="DUF1289"/>
    <property type="match status" value="1"/>
</dbReference>
<dbReference type="AlphaFoldDB" id="A0A0B3BZX5"/>
<dbReference type="PANTHER" id="PTHR35175">
    <property type="entry name" value="DUF1289 DOMAIN-CONTAINING PROTEIN"/>
    <property type="match status" value="1"/>
</dbReference>
<dbReference type="PANTHER" id="PTHR35175:SF1">
    <property type="entry name" value="OXIDOREDUCTASE"/>
    <property type="match status" value="1"/>
</dbReference>
<sequence length="149" mass="17288">MSDSRLPTPCVGRCSTVFGDLVCRGCKRFLHEIVDWNAYDESRKAQVWGRLELLLVRVMENKLVIQDAQLLRHQLERRQIRFVPQLSPYCWAYQLLAHGARHIRRLDAYGLALQPAYGEWTLTALRDAIDEEFYALSEARRRQEAGGQA</sequence>
<dbReference type="Proteomes" id="UP000030980">
    <property type="component" value="Unassembled WGS sequence"/>
</dbReference>
<name>A0A0B3BZX5_9PSED</name>
<protein>
    <submittedName>
        <fullName evidence="1">Fe-S protein</fullName>
    </submittedName>
</protein>
<comment type="caution">
    <text evidence="1">The sequence shown here is derived from an EMBL/GenBank/DDBJ whole genome shotgun (WGS) entry which is preliminary data.</text>
</comment>
<dbReference type="RefSeq" id="WP_039605910.1">
    <property type="nucleotide sequence ID" value="NZ_FMUP01000005.1"/>
</dbReference>
<dbReference type="STRING" id="706570.PT85_03475"/>
<keyword evidence="2" id="KW-1185">Reference proteome</keyword>
<dbReference type="InterPro" id="IPR010710">
    <property type="entry name" value="DUF1289"/>
</dbReference>
<dbReference type="EMBL" id="JTAK01000001">
    <property type="protein sequence ID" value="KHO66626.1"/>
    <property type="molecule type" value="Genomic_DNA"/>
</dbReference>
<dbReference type="OrthoDB" id="5296987at2"/>
<organism evidence="1 2">
    <name type="scientific">Pseudomonas flexibilis</name>
    <dbReference type="NCBI Taxonomy" id="706570"/>
    <lineage>
        <taxon>Bacteria</taxon>
        <taxon>Pseudomonadati</taxon>
        <taxon>Pseudomonadota</taxon>
        <taxon>Gammaproteobacteria</taxon>
        <taxon>Pseudomonadales</taxon>
        <taxon>Pseudomonadaceae</taxon>
        <taxon>Pseudomonas</taxon>
    </lineage>
</organism>
<gene>
    <name evidence="1" type="ORF">PT85_03475</name>
</gene>
<evidence type="ECO:0000313" key="1">
    <source>
        <dbReference type="EMBL" id="KHO66626.1"/>
    </source>
</evidence>